<feature type="compositionally biased region" description="Polar residues" evidence="10">
    <location>
        <begin position="79"/>
        <end position="97"/>
    </location>
</feature>
<evidence type="ECO:0000256" key="8">
    <source>
        <dbReference type="ARBA" id="ARBA00025340"/>
    </source>
</evidence>
<protein>
    <recommendedName>
        <fullName evidence="9">Sec-independent protein translocase protein TatA</fullName>
    </recommendedName>
</protein>
<feature type="compositionally biased region" description="Polar residues" evidence="10">
    <location>
        <begin position="150"/>
        <end position="161"/>
    </location>
</feature>
<dbReference type="HAMAP" id="MF_00236">
    <property type="entry name" value="TatA_E"/>
    <property type="match status" value="1"/>
</dbReference>
<dbReference type="NCBIfam" id="NF011430">
    <property type="entry name" value="PRK14861.1"/>
    <property type="match status" value="1"/>
</dbReference>
<comment type="function">
    <text evidence="9">Part of the twin-arginine translocation (Tat) system that transports large folded proteins containing a characteristic twin-arginine motif in their signal peptide across membranes. TatA could form the protein-conducting channel of the Tat system.</text>
</comment>
<keyword evidence="6 9" id="KW-0811">Translocation</keyword>
<accession>A0ABU8I4H9</accession>
<sequence length="179" mass="19946">MNLAFLNIGTQEMVLILIVALLLFGGKKLPELARGLGRGIREFKDASEGIKREISDQINNFEKEIDDVKANIESEPEQQKTSTNYQNDEALANQGTDQAEKGEVKEKKTPHFSAPAGTYTHQPYATPTQDDYYSYGYNDHFEDNKDVDQTAATEDQPSADQTQHDEGKTSSDENPSKNA</sequence>
<dbReference type="EMBL" id="JAYLLN010000008">
    <property type="protein sequence ID" value="MEI5984350.1"/>
    <property type="molecule type" value="Genomic_DNA"/>
</dbReference>
<dbReference type="PANTHER" id="PTHR33162:SF1">
    <property type="entry name" value="SEC-INDEPENDENT PROTEIN TRANSLOCASE PROTEIN TATA, CHLOROPLASTIC"/>
    <property type="match status" value="1"/>
</dbReference>
<dbReference type="Proteomes" id="UP001363035">
    <property type="component" value="Unassembled WGS sequence"/>
</dbReference>
<keyword evidence="2 9" id="KW-0813">Transport</keyword>
<evidence type="ECO:0000256" key="7">
    <source>
        <dbReference type="ARBA" id="ARBA00023136"/>
    </source>
</evidence>
<reference evidence="11 12" key="1">
    <citation type="submission" date="2024-01" db="EMBL/GenBank/DDBJ databases">
        <title>Sphingobacterium tenebrionis sp. nov., a novel endophyte isolated from tenebrio molitor intestines.</title>
        <authorList>
            <person name="Zhang C."/>
        </authorList>
    </citation>
    <scope>NUCLEOTIDE SEQUENCE [LARGE SCALE GENOMIC DNA]</scope>
    <source>
        <strain evidence="11 12">PU5-4</strain>
    </source>
</reference>
<comment type="caution">
    <text evidence="11">The sequence shown here is derived from an EMBL/GenBank/DDBJ whole genome shotgun (WGS) entry which is preliminary data.</text>
</comment>
<proteinExistence type="inferred from homology"/>
<comment type="subunit">
    <text evidence="9">Forms a complex with TatC.</text>
</comment>
<dbReference type="Pfam" id="PF02416">
    <property type="entry name" value="TatA_B_E"/>
    <property type="match status" value="1"/>
</dbReference>
<comment type="similarity">
    <text evidence="9">Belongs to the TatA/E family.</text>
</comment>
<gene>
    <name evidence="9" type="primary">tatA</name>
    <name evidence="11" type="ORF">VJ786_05470</name>
</gene>
<keyword evidence="12" id="KW-1185">Reference proteome</keyword>
<feature type="region of interest" description="Disordered" evidence="10">
    <location>
        <begin position="71"/>
        <end position="179"/>
    </location>
</feature>
<evidence type="ECO:0000256" key="9">
    <source>
        <dbReference type="HAMAP-Rule" id="MF_00236"/>
    </source>
</evidence>
<evidence type="ECO:0000256" key="4">
    <source>
        <dbReference type="ARBA" id="ARBA00022927"/>
    </source>
</evidence>
<evidence type="ECO:0000256" key="1">
    <source>
        <dbReference type="ARBA" id="ARBA00004167"/>
    </source>
</evidence>
<dbReference type="InterPro" id="IPR006312">
    <property type="entry name" value="TatA/E"/>
</dbReference>
<evidence type="ECO:0000256" key="6">
    <source>
        <dbReference type="ARBA" id="ARBA00023010"/>
    </source>
</evidence>
<evidence type="ECO:0000256" key="5">
    <source>
        <dbReference type="ARBA" id="ARBA00022989"/>
    </source>
</evidence>
<name>A0ABU8I4H9_9SPHI</name>
<evidence type="ECO:0000313" key="12">
    <source>
        <dbReference type="Proteomes" id="UP001363035"/>
    </source>
</evidence>
<comment type="function">
    <text evidence="8">Part of the twin-arginine translocation (Tat) system that transports large folded proteins containing a characteristic twin-arginine motif in their signal peptide across the thylakoid membrane. Involved in delta pH-dependent protein transport required for chloroplast development, especially thylakoid membrane formation. TATC and TATB mediate precursor recognition, whereas TATA facilitates translocation.</text>
</comment>
<keyword evidence="7 9" id="KW-0472">Membrane</keyword>
<dbReference type="PRINTS" id="PR01506">
    <property type="entry name" value="TATBPROTEIN"/>
</dbReference>
<dbReference type="NCBIfam" id="TIGR01411">
    <property type="entry name" value="tatAE"/>
    <property type="match status" value="1"/>
</dbReference>
<organism evidence="11 12">
    <name type="scientific">Sphingobacterium tenebrionis</name>
    <dbReference type="NCBI Taxonomy" id="3111775"/>
    <lineage>
        <taxon>Bacteria</taxon>
        <taxon>Pseudomonadati</taxon>
        <taxon>Bacteroidota</taxon>
        <taxon>Sphingobacteriia</taxon>
        <taxon>Sphingobacteriales</taxon>
        <taxon>Sphingobacteriaceae</taxon>
        <taxon>Sphingobacterium</taxon>
    </lineage>
</organism>
<keyword evidence="9" id="KW-1003">Cell membrane</keyword>
<evidence type="ECO:0000256" key="10">
    <source>
        <dbReference type="SAM" id="MobiDB-lite"/>
    </source>
</evidence>
<dbReference type="RefSeq" id="WP_134777041.1">
    <property type="nucleotide sequence ID" value="NZ_JAYLLN010000008.1"/>
</dbReference>
<feature type="transmembrane region" description="Helical" evidence="9">
    <location>
        <begin position="6"/>
        <end position="24"/>
    </location>
</feature>
<evidence type="ECO:0000256" key="3">
    <source>
        <dbReference type="ARBA" id="ARBA00022692"/>
    </source>
</evidence>
<feature type="compositionally biased region" description="Polar residues" evidence="10">
    <location>
        <begin position="119"/>
        <end position="131"/>
    </location>
</feature>
<feature type="compositionally biased region" description="Basic and acidic residues" evidence="10">
    <location>
        <begin position="162"/>
        <end position="179"/>
    </location>
</feature>
<comment type="subcellular location">
    <subcellularLocation>
        <location evidence="9">Cell membrane</location>
        <topology evidence="9">Single-pass membrane protein</topology>
    </subcellularLocation>
    <subcellularLocation>
        <location evidence="1">Membrane</location>
        <topology evidence="1">Single-pass membrane protein</topology>
    </subcellularLocation>
</comment>
<dbReference type="PANTHER" id="PTHR33162">
    <property type="entry name" value="SEC-INDEPENDENT PROTEIN TRANSLOCASE PROTEIN TATA, CHLOROPLASTIC"/>
    <property type="match status" value="1"/>
</dbReference>
<keyword evidence="3 9" id="KW-0812">Transmembrane</keyword>
<evidence type="ECO:0000256" key="2">
    <source>
        <dbReference type="ARBA" id="ARBA00022448"/>
    </source>
</evidence>
<dbReference type="Gene3D" id="1.20.5.3310">
    <property type="match status" value="1"/>
</dbReference>
<dbReference type="InterPro" id="IPR003369">
    <property type="entry name" value="TatA/B/E"/>
</dbReference>
<feature type="compositionally biased region" description="Basic and acidic residues" evidence="10">
    <location>
        <begin position="98"/>
        <end position="109"/>
    </location>
</feature>
<keyword evidence="4 9" id="KW-0653">Protein transport</keyword>
<keyword evidence="5 9" id="KW-1133">Transmembrane helix</keyword>
<evidence type="ECO:0000313" key="11">
    <source>
        <dbReference type="EMBL" id="MEI5984350.1"/>
    </source>
</evidence>
<feature type="compositionally biased region" description="Basic and acidic residues" evidence="10">
    <location>
        <begin position="139"/>
        <end position="148"/>
    </location>
</feature>